<dbReference type="InParanoid" id="G4Q647"/>
<dbReference type="EMBL" id="CP003058">
    <property type="protein sequence ID" value="AEQ22148.1"/>
    <property type="molecule type" value="Genomic_DNA"/>
</dbReference>
<dbReference type="STRING" id="568816.Acin_0919"/>
<proteinExistence type="predicted"/>
<dbReference type="HOGENOM" id="CLU_3245829_0_0_9"/>
<accession>G4Q647</accession>
<gene>
    <name evidence="2" type="ordered locus">Acin_0919</name>
</gene>
<keyword evidence="1" id="KW-0812">Transmembrane</keyword>
<dbReference type="Proteomes" id="UP000007093">
    <property type="component" value="Chromosome"/>
</dbReference>
<evidence type="ECO:0000256" key="1">
    <source>
        <dbReference type="SAM" id="Phobius"/>
    </source>
</evidence>
<keyword evidence="3" id="KW-1185">Reference proteome</keyword>
<keyword evidence="1" id="KW-0472">Membrane</keyword>
<name>G4Q647_ACIIR</name>
<protein>
    <submittedName>
        <fullName evidence="2">Uncharacterized protein</fullName>
    </submittedName>
</protein>
<keyword evidence="1" id="KW-1133">Transmembrane helix</keyword>
<dbReference type="AlphaFoldDB" id="G4Q647"/>
<feature type="transmembrane region" description="Helical" evidence="1">
    <location>
        <begin position="12"/>
        <end position="36"/>
    </location>
</feature>
<dbReference type="KEGG" id="ain:Acin_0919"/>
<reference evidence="2 3" key="1">
    <citation type="journal article" date="2011" name="J. Bacteriol.">
        <title>Complete genome sequence of Acidaminococcus intestini RYC-MR95, a Gram-negative bacterium from the phylum Firmicutes.</title>
        <authorList>
            <person name="D'Auria G."/>
            <person name="Galan J.C."/>
            <person name="Rodriguez-Alcayna M."/>
            <person name="Moya A."/>
            <person name="Baquero F."/>
            <person name="Latorre A."/>
        </authorList>
    </citation>
    <scope>NUCLEOTIDE SEQUENCE [LARGE SCALE GENOMIC DNA]</scope>
    <source>
        <strain evidence="2 3">RyC-MR95</strain>
    </source>
</reference>
<evidence type="ECO:0000313" key="2">
    <source>
        <dbReference type="EMBL" id="AEQ22148.1"/>
    </source>
</evidence>
<evidence type="ECO:0000313" key="3">
    <source>
        <dbReference type="Proteomes" id="UP000007093"/>
    </source>
</evidence>
<organism evidence="2 3">
    <name type="scientific">Acidaminococcus intestini (strain RyC-MR95)</name>
    <dbReference type="NCBI Taxonomy" id="568816"/>
    <lineage>
        <taxon>Bacteria</taxon>
        <taxon>Bacillati</taxon>
        <taxon>Bacillota</taxon>
        <taxon>Negativicutes</taxon>
        <taxon>Acidaminococcales</taxon>
        <taxon>Acidaminococcaceae</taxon>
        <taxon>Acidaminococcus</taxon>
    </lineage>
</organism>
<sequence>MVKIAIFLRKLIVPLIGLLLVFLQSPMVFFSFIHFFSFQIVK</sequence>